<dbReference type="Proteomes" id="UP000530660">
    <property type="component" value="Unassembled WGS sequence"/>
</dbReference>
<keyword evidence="3" id="KW-1185">Reference proteome</keyword>
<gene>
    <name evidence="2" type="ORF">F1559_005065</name>
</gene>
<feature type="region of interest" description="Disordered" evidence="1">
    <location>
        <begin position="103"/>
        <end position="131"/>
    </location>
</feature>
<evidence type="ECO:0000256" key="1">
    <source>
        <dbReference type="SAM" id="MobiDB-lite"/>
    </source>
</evidence>
<dbReference type="AlphaFoldDB" id="A0A7J7IQS0"/>
<sequence length="275" mass="29944">MPTSPSIIRSWLENADQGNEALIIAFKDQIPGQGNLIQVLSLLLPLLNPGHPFVVWSPWLQPLAQVHALMCASEGSRGVYPPISGEYTDPTVECTTISVGSADGKRGAIDDPVTQVGGSADLESDPQPDQSVIEEHNPGHAATNVLQQVAHVRLTEITTYGHQFVAERTASVDVAYTAEAVLFCQDFEYSFERGRNDLMQWSHCLAWRLGGGGTYSEPLFRCRTYECMLVGMVAFLATVFDLAPLLSCLTAAFCESVWWNGLCQRTLLVTVVAAS</sequence>
<proteinExistence type="predicted"/>
<evidence type="ECO:0000313" key="3">
    <source>
        <dbReference type="Proteomes" id="UP000530660"/>
    </source>
</evidence>
<evidence type="ECO:0000313" key="2">
    <source>
        <dbReference type="EMBL" id="KAF6005463.1"/>
    </source>
</evidence>
<reference evidence="2 3" key="1">
    <citation type="journal article" date="2020" name="J. Phycol.">
        <title>Comparative genome analysis reveals Cyanidiococcus gen. nov., a new extremophilic red algal genus sister to Cyanidioschyzon (Cyanidioschyzonaceae, Rhodophyta).</title>
        <authorList>
            <person name="Liu S.-L."/>
            <person name="Chiang Y.-R."/>
            <person name="Yoon H.S."/>
            <person name="Fu H.-Y."/>
        </authorList>
    </citation>
    <scope>NUCLEOTIDE SEQUENCE [LARGE SCALE GENOMIC DNA]</scope>
    <source>
        <strain evidence="2 3">THAL066</strain>
    </source>
</reference>
<comment type="caution">
    <text evidence="2">The sequence shown here is derived from an EMBL/GenBank/DDBJ whole genome shotgun (WGS) entry which is preliminary data.</text>
</comment>
<dbReference type="EMBL" id="VWRR01000001">
    <property type="protein sequence ID" value="KAF6005463.1"/>
    <property type="molecule type" value="Genomic_DNA"/>
</dbReference>
<organism evidence="2 3">
    <name type="scientific">Cyanidiococcus yangmingshanensis</name>
    <dbReference type="NCBI Taxonomy" id="2690220"/>
    <lineage>
        <taxon>Eukaryota</taxon>
        <taxon>Rhodophyta</taxon>
        <taxon>Bangiophyceae</taxon>
        <taxon>Cyanidiales</taxon>
        <taxon>Cyanidiaceae</taxon>
        <taxon>Cyanidiococcus</taxon>
    </lineage>
</organism>
<protein>
    <submittedName>
        <fullName evidence="2">Uncharacterized protein</fullName>
    </submittedName>
</protein>
<accession>A0A7J7IQS0</accession>
<name>A0A7J7IQS0_9RHOD</name>